<dbReference type="SUPFAM" id="SSF53850">
    <property type="entry name" value="Periplasmic binding protein-like II"/>
    <property type="match status" value="1"/>
</dbReference>
<dbReference type="InterPro" id="IPR036390">
    <property type="entry name" value="WH_DNA-bd_sf"/>
</dbReference>
<dbReference type="STRING" id="1777144.AWB83_05670"/>
<evidence type="ECO:0000259" key="5">
    <source>
        <dbReference type="PROSITE" id="PS50931"/>
    </source>
</evidence>
<name>A0A158DNM9_9BURK</name>
<dbReference type="InterPro" id="IPR005119">
    <property type="entry name" value="LysR_subst-bd"/>
</dbReference>
<keyword evidence="3" id="KW-0238">DNA-binding</keyword>
<dbReference type="AlphaFoldDB" id="A0A158DNM9"/>
<comment type="caution">
    <text evidence="6">The sequence shown here is derived from an EMBL/GenBank/DDBJ whole genome shotgun (WGS) entry which is preliminary data.</text>
</comment>
<dbReference type="InterPro" id="IPR058163">
    <property type="entry name" value="LysR-type_TF_proteobact-type"/>
</dbReference>
<dbReference type="GO" id="GO:0043565">
    <property type="term" value="F:sequence-specific DNA binding"/>
    <property type="evidence" value="ECO:0007669"/>
    <property type="project" value="TreeGrafter"/>
</dbReference>
<dbReference type="PANTHER" id="PTHR30537:SF30">
    <property type="entry name" value="TRANSCRIPTIONAL REGULATOR-RELATED"/>
    <property type="match status" value="1"/>
</dbReference>
<dbReference type="PANTHER" id="PTHR30537">
    <property type="entry name" value="HTH-TYPE TRANSCRIPTIONAL REGULATOR"/>
    <property type="match status" value="1"/>
</dbReference>
<dbReference type="Gene3D" id="3.40.190.290">
    <property type="match status" value="1"/>
</dbReference>
<proteinExistence type="inferred from homology"/>
<evidence type="ECO:0000256" key="3">
    <source>
        <dbReference type="ARBA" id="ARBA00023125"/>
    </source>
</evidence>
<evidence type="ECO:0000256" key="4">
    <source>
        <dbReference type="ARBA" id="ARBA00023163"/>
    </source>
</evidence>
<dbReference type="InterPro" id="IPR000847">
    <property type="entry name" value="LysR_HTH_N"/>
</dbReference>
<feature type="domain" description="HTH lysR-type" evidence="5">
    <location>
        <begin position="1"/>
        <end position="59"/>
    </location>
</feature>
<sequence length="314" mass="34300">MNLIESMRIYVRVVERASISDAARDLGIGQPTVSERIERLEKFVGCRLLLRSARAFKCTPEGQTFYERSKTILLAASEAISEISGDRQLTNGTTRIAAPHCFGEIVLPHLIQYLRTNFPPIGMSLTLNDKVVDLVTEGVDISFRIGNLGEGAFIAYPLGKVKRCLVASRAYLDGHRPIAAPSDLTAHSFIGVNGAFATDQITLIGEAGIVESVPVRSEVTTSHWRPAYEMIRMGMGIGVLEEYACAEALATGQFAELLADFRIPALDLNLLTQAQRPIPQRVRTIVSILRNAVPNFLSGNSQSRETTGCEPNGQ</sequence>
<evidence type="ECO:0000256" key="2">
    <source>
        <dbReference type="ARBA" id="ARBA00023015"/>
    </source>
</evidence>
<dbReference type="RefSeq" id="WP_087048999.1">
    <property type="nucleotide sequence ID" value="NZ_FCOB02000034.1"/>
</dbReference>
<dbReference type="SUPFAM" id="SSF46785">
    <property type="entry name" value="Winged helix' DNA-binding domain"/>
    <property type="match status" value="1"/>
</dbReference>
<protein>
    <submittedName>
        <fullName evidence="6">LysR family transcriptional regulator</fullName>
    </submittedName>
</protein>
<dbReference type="Pfam" id="PF03466">
    <property type="entry name" value="LysR_substrate"/>
    <property type="match status" value="1"/>
</dbReference>
<dbReference type="GO" id="GO:0003700">
    <property type="term" value="F:DNA-binding transcription factor activity"/>
    <property type="evidence" value="ECO:0007669"/>
    <property type="project" value="InterPro"/>
</dbReference>
<reference evidence="6" key="1">
    <citation type="submission" date="2016-01" db="EMBL/GenBank/DDBJ databases">
        <authorList>
            <person name="Peeters C."/>
        </authorList>
    </citation>
    <scope>NUCLEOTIDE SEQUENCE [LARGE SCALE GENOMIC DNA]</scope>
    <source>
        <strain evidence="6">LMG 29326</strain>
    </source>
</reference>
<dbReference type="CDD" id="cd08422">
    <property type="entry name" value="PBP2_CrgA_like"/>
    <property type="match status" value="1"/>
</dbReference>
<dbReference type="OrthoDB" id="8885940at2"/>
<dbReference type="Gene3D" id="1.10.10.10">
    <property type="entry name" value="Winged helix-like DNA-binding domain superfamily/Winged helix DNA-binding domain"/>
    <property type="match status" value="1"/>
</dbReference>
<dbReference type="PRINTS" id="PR00039">
    <property type="entry name" value="HTHLYSR"/>
</dbReference>
<accession>A0A158DNM9</accession>
<gene>
    <name evidence="6" type="ORF">AWB83_05670</name>
</gene>
<dbReference type="Proteomes" id="UP000054978">
    <property type="component" value="Unassembled WGS sequence"/>
</dbReference>
<dbReference type="Pfam" id="PF00126">
    <property type="entry name" value="HTH_1"/>
    <property type="match status" value="1"/>
</dbReference>
<keyword evidence="2" id="KW-0805">Transcription regulation</keyword>
<dbReference type="FunFam" id="1.10.10.10:FF:000001">
    <property type="entry name" value="LysR family transcriptional regulator"/>
    <property type="match status" value="1"/>
</dbReference>
<evidence type="ECO:0000313" key="7">
    <source>
        <dbReference type="Proteomes" id="UP000054978"/>
    </source>
</evidence>
<dbReference type="PROSITE" id="PS50931">
    <property type="entry name" value="HTH_LYSR"/>
    <property type="match status" value="1"/>
</dbReference>
<evidence type="ECO:0000313" key="6">
    <source>
        <dbReference type="EMBL" id="SAK96020.1"/>
    </source>
</evidence>
<organism evidence="6 7">
    <name type="scientific">Caballeronia ptereochthonis</name>
    <dbReference type="NCBI Taxonomy" id="1777144"/>
    <lineage>
        <taxon>Bacteria</taxon>
        <taxon>Pseudomonadati</taxon>
        <taxon>Pseudomonadota</taxon>
        <taxon>Betaproteobacteria</taxon>
        <taxon>Burkholderiales</taxon>
        <taxon>Burkholderiaceae</taxon>
        <taxon>Caballeronia</taxon>
    </lineage>
</organism>
<comment type="similarity">
    <text evidence="1">Belongs to the LysR transcriptional regulatory family.</text>
</comment>
<evidence type="ECO:0000256" key="1">
    <source>
        <dbReference type="ARBA" id="ARBA00009437"/>
    </source>
</evidence>
<dbReference type="InterPro" id="IPR036388">
    <property type="entry name" value="WH-like_DNA-bd_sf"/>
</dbReference>
<keyword evidence="4" id="KW-0804">Transcription</keyword>
<dbReference type="GO" id="GO:0006351">
    <property type="term" value="P:DNA-templated transcription"/>
    <property type="evidence" value="ECO:0007669"/>
    <property type="project" value="TreeGrafter"/>
</dbReference>
<dbReference type="EMBL" id="FCOB02000034">
    <property type="protein sequence ID" value="SAK96020.1"/>
    <property type="molecule type" value="Genomic_DNA"/>
</dbReference>
<keyword evidence="7" id="KW-1185">Reference proteome</keyword>